<feature type="compositionally biased region" description="Basic and acidic residues" evidence="1">
    <location>
        <begin position="698"/>
        <end position="715"/>
    </location>
</feature>
<feature type="compositionally biased region" description="Basic and acidic residues" evidence="1">
    <location>
        <begin position="464"/>
        <end position="474"/>
    </location>
</feature>
<dbReference type="EMBL" id="CP134189">
    <property type="protein sequence ID" value="WPB04935.1"/>
    <property type="molecule type" value="Genomic_DNA"/>
</dbReference>
<feature type="compositionally biased region" description="Polar residues" evidence="1">
    <location>
        <begin position="410"/>
        <end position="428"/>
    </location>
</feature>
<keyword evidence="6" id="KW-1185">Reference proteome</keyword>
<dbReference type="Pfam" id="PF10382">
    <property type="entry name" value="ZGRF1-like_N"/>
    <property type="match status" value="1"/>
</dbReference>
<sequence length="738" mass="80861">MTTAVYRSSPAMSVPLTQNTAPVLEFNCLYTHDAHKKRRKWQDGFLRFHTFNKRVMVYDIPRNFIGDVHWAGSEAIQDGDEITLQQGGVLVEVGESVGQTQTDLTELRKSKSKTKGPSSSSSPERAAQMARPQPTAGLQRTSAQAPLKHKSLNTLLGTPRGPIGKAQLPTKSPFEERHARMENEEWENGRAPKRARVEIETRPNANETHRGSRKGEIQAPLWARTADAAKRKAQTSTHENDQQSGTKEVIDLSSDAPTQDDHRPGFSDDILESSPMPPSKARTNTDHDAPVRSSSPAFQVQELASDRNRKMAGKQTEPDTNQRSATNDRTEQRKKAIERVTAESPSAQRRQKAPSGTHHSVADNRPIDTTILPKRIVATERGQTLRLSSTGRRKRTLLCHDQLMKPVKDASTTTAGVNPSSSLSQATDGDQIDRGSTLRDKVEARLAHINAKRKASKRSSVTESHVESRPDDLRTSAGYLVDSSVEMQEGPVPESAGEGNVLRAGQERETSATRLARLDGLMLPPAAPRPATVHEPQPEVPYRRSVSPAKETRTLRRVLSDTTHPTKSKRLPGAPVRYTPSPTRRSRENTPGPGSRDRQTTPVPAGGKPARAARSPPDRTAYRKKGPLQKSVSLNVTSNGTSTVILSKPFHAPGKANAKPKRTEEPKDLGPWSREAFDLFTWRPPGWNEDAWCLGKGEGSKDDETVGTASEKRADAAPPPGLSGGTALPMFGRPVVRL</sequence>
<protein>
    <recommendedName>
        <fullName evidence="2">5'-3' DNA helicase ZGRF1-like N-terminal domain-containing protein</fullName>
    </recommendedName>
</protein>
<evidence type="ECO:0000313" key="4">
    <source>
        <dbReference type="EMBL" id="WPB04935.1"/>
    </source>
</evidence>
<evidence type="ECO:0000313" key="6">
    <source>
        <dbReference type="Proteomes" id="UP001302367"/>
    </source>
</evidence>
<dbReference type="PANTHER" id="PTHR28535">
    <property type="entry name" value="ZINC FINGER GRF-TYPE CONTAINING 1"/>
    <property type="match status" value="1"/>
</dbReference>
<gene>
    <name evidence="3" type="ORF">CB0940_08361</name>
    <name evidence="4" type="ORF">RHO25_009583</name>
</gene>
<evidence type="ECO:0000256" key="1">
    <source>
        <dbReference type="SAM" id="MobiDB-lite"/>
    </source>
</evidence>
<name>A0A2G5HRC5_CERBT</name>
<feature type="region of interest" description="Disordered" evidence="1">
    <location>
        <begin position="522"/>
        <end position="671"/>
    </location>
</feature>
<dbReference type="GO" id="GO:0035861">
    <property type="term" value="C:site of double-strand break"/>
    <property type="evidence" value="ECO:0007669"/>
    <property type="project" value="TreeGrafter"/>
</dbReference>
<dbReference type="PANTHER" id="PTHR28535:SF1">
    <property type="entry name" value="PROTEIN ZGRF1"/>
    <property type="match status" value="1"/>
</dbReference>
<dbReference type="Proteomes" id="UP001302367">
    <property type="component" value="Chromosome 6"/>
</dbReference>
<feature type="domain" description="5'-3' DNA helicase ZGRF1-like N-terminal" evidence="2">
    <location>
        <begin position="23"/>
        <end position="104"/>
    </location>
</feature>
<feature type="compositionally biased region" description="Basic and acidic residues" evidence="1">
    <location>
        <begin position="326"/>
        <end position="341"/>
    </location>
</feature>
<evidence type="ECO:0000313" key="3">
    <source>
        <dbReference type="EMBL" id="PIA95089.1"/>
    </source>
</evidence>
<accession>A0A2G5HRC5</accession>
<dbReference type="OrthoDB" id="6513042at2759"/>
<dbReference type="InterPro" id="IPR018838">
    <property type="entry name" value="ZGRF1-like_N"/>
</dbReference>
<dbReference type="GO" id="GO:0006302">
    <property type="term" value="P:double-strand break repair"/>
    <property type="evidence" value="ECO:0007669"/>
    <property type="project" value="TreeGrafter"/>
</dbReference>
<feature type="region of interest" description="Disordered" evidence="1">
    <location>
        <begin position="409"/>
        <end position="437"/>
    </location>
</feature>
<evidence type="ECO:0000313" key="5">
    <source>
        <dbReference type="Proteomes" id="UP000230605"/>
    </source>
</evidence>
<reference evidence="3 5" key="1">
    <citation type="submission" date="2015-10" db="EMBL/GenBank/DDBJ databases">
        <title>The cercosporin biosynthetic gene cluster was horizontally transferred to several fungal lineages and shown to be expanded in Cercospora beticola based on microsynteny with recipient genomes.</title>
        <authorList>
            <person name="De Jonge R."/>
            <person name="Ebert M.K."/>
            <person name="Suttle J.C."/>
            <person name="Jurick Ii W.M."/>
            <person name="Secor G.A."/>
            <person name="Thomma B.P."/>
            <person name="Van De Peer Y."/>
            <person name="Bolton M.D."/>
        </authorList>
    </citation>
    <scope>NUCLEOTIDE SEQUENCE [LARGE SCALE GENOMIC DNA]</scope>
    <source>
        <strain evidence="3 5">09-40</strain>
    </source>
</reference>
<feature type="region of interest" description="Disordered" evidence="1">
    <location>
        <begin position="691"/>
        <end position="738"/>
    </location>
</feature>
<feature type="compositionally biased region" description="Basic and acidic residues" evidence="1">
    <location>
        <begin position="173"/>
        <end position="216"/>
    </location>
</feature>
<reference evidence="4 6" key="2">
    <citation type="submission" date="2023-09" db="EMBL/GenBank/DDBJ databases">
        <title>Complete-Gapless Cercospora beticola genome.</title>
        <authorList>
            <person name="Wyatt N.A."/>
            <person name="Spanner R.E."/>
            <person name="Bolton M.D."/>
        </authorList>
    </citation>
    <scope>NUCLEOTIDE SEQUENCE [LARGE SCALE GENOMIC DNA]</scope>
    <source>
        <strain evidence="4">Cb09-40</strain>
    </source>
</reference>
<feature type="region of interest" description="Disordered" evidence="1">
    <location>
        <begin position="95"/>
        <end position="376"/>
    </location>
</feature>
<feature type="region of interest" description="Disordered" evidence="1">
    <location>
        <begin position="450"/>
        <end position="476"/>
    </location>
</feature>
<dbReference type="InterPro" id="IPR052800">
    <property type="entry name" value="DNA_Repair_Helicase_ZGRF1"/>
</dbReference>
<dbReference type="Proteomes" id="UP000230605">
    <property type="component" value="Chromosome 6"/>
</dbReference>
<proteinExistence type="predicted"/>
<feature type="compositionally biased region" description="Polar residues" evidence="1">
    <location>
        <begin position="630"/>
        <end position="645"/>
    </location>
</feature>
<dbReference type="GO" id="GO:0005634">
    <property type="term" value="C:nucleus"/>
    <property type="evidence" value="ECO:0007669"/>
    <property type="project" value="TreeGrafter"/>
</dbReference>
<dbReference type="EMBL" id="LKMD01000104">
    <property type="protein sequence ID" value="PIA95089.1"/>
    <property type="molecule type" value="Genomic_DNA"/>
</dbReference>
<feature type="compositionally biased region" description="Polar residues" evidence="1">
    <location>
        <begin position="234"/>
        <end position="246"/>
    </location>
</feature>
<organism evidence="3 5">
    <name type="scientific">Cercospora beticola</name>
    <name type="common">Sugarbeet leaf spot fungus</name>
    <dbReference type="NCBI Taxonomy" id="122368"/>
    <lineage>
        <taxon>Eukaryota</taxon>
        <taxon>Fungi</taxon>
        <taxon>Dikarya</taxon>
        <taxon>Ascomycota</taxon>
        <taxon>Pezizomycotina</taxon>
        <taxon>Dothideomycetes</taxon>
        <taxon>Dothideomycetidae</taxon>
        <taxon>Mycosphaerellales</taxon>
        <taxon>Mycosphaerellaceae</taxon>
        <taxon>Cercospora</taxon>
    </lineage>
</organism>
<feature type="region of interest" description="Disordered" evidence="1">
    <location>
        <begin position="488"/>
        <end position="510"/>
    </location>
</feature>
<evidence type="ECO:0000259" key="2">
    <source>
        <dbReference type="Pfam" id="PF10382"/>
    </source>
</evidence>
<dbReference type="AlphaFoldDB" id="A0A2G5HRC5"/>